<feature type="non-terminal residue" evidence="2">
    <location>
        <position position="1"/>
    </location>
</feature>
<keyword evidence="3" id="KW-1185">Reference proteome</keyword>
<dbReference type="Proteomes" id="UP000265520">
    <property type="component" value="Unassembled WGS sequence"/>
</dbReference>
<protein>
    <recommendedName>
        <fullName evidence="1">RNase H type-1 domain-containing protein</fullName>
    </recommendedName>
</protein>
<feature type="domain" description="RNase H type-1" evidence="1">
    <location>
        <begin position="5"/>
        <end position="66"/>
    </location>
</feature>
<dbReference type="GO" id="GO:0004523">
    <property type="term" value="F:RNA-DNA hybrid ribonuclease activity"/>
    <property type="evidence" value="ECO:0007669"/>
    <property type="project" value="InterPro"/>
</dbReference>
<dbReference type="Pfam" id="PF13456">
    <property type="entry name" value="RVT_3"/>
    <property type="match status" value="1"/>
</dbReference>
<name>A0A392RI43_9FABA</name>
<organism evidence="2 3">
    <name type="scientific">Trifolium medium</name>
    <dbReference type="NCBI Taxonomy" id="97028"/>
    <lineage>
        <taxon>Eukaryota</taxon>
        <taxon>Viridiplantae</taxon>
        <taxon>Streptophyta</taxon>
        <taxon>Embryophyta</taxon>
        <taxon>Tracheophyta</taxon>
        <taxon>Spermatophyta</taxon>
        <taxon>Magnoliopsida</taxon>
        <taxon>eudicotyledons</taxon>
        <taxon>Gunneridae</taxon>
        <taxon>Pentapetalae</taxon>
        <taxon>rosids</taxon>
        <taxon>fabids</taxon>
        <taxon>Fabales</taxon>
        <taxon>Fabaceae</taxon>
        <taxon>Papilionoideae</taxon>
        <taxon>50 kb inversion clade</taxon>
        <taxon>NPAAA clade</taxon>
        <taxon>Hologalegina</taxon>
        <taxon>IRL clade</taxon>
        <taxon>Trifolieae</taxon>
        <taxon>Trifolium</taxon>
    </lineage>
</organism>
<dbReference type="AlphaFoldDB" id="A0A392RI43"/>
<accession>A0A392RI43</accession>
<evidence type="ECO:0000313" key="2">
    <source>
        <dbReference type="EMBL" id="MCI36251.1"/>
    </source>
</evidence>
<evidence type="ECO:0000313" key="3">
    <source>
        <dbReference type="Proteomes" id="UP000265520"/>
    </source>
</evidence>
<dbReference type="InterPro" id="IPR002156">
    <property type="entry name" value="RNaseH_domain"/>
</dbReference>
<reference evidence="2 3" key="1">
    <citation type="journal article" date="2018" name="Front. Plant Sci.">
        <title>Red Clover (Trifolium pratense) and Zigzag Clover (T. medium) - A Picture of Genomic Similarities and Differences.</title>
        <authorList>
            <person name="Dluhosova J."/>
            <person name="Istvanek J."/>
            <person name="Nedelnik J."/>
            <person name="Repkova J."/>
        </authorList>
    </citation>
    <scope>NUCLEOTIDE SEQUENCE [LARGE SCALE GENOMIC DNA]</scope>
    <source>
        <strain evidence="3">cv. 10/8</strain>
        <tissue evidence="2">Leaf</tissue>
    </source>
</reference>
<dbReference type="EMBL" id="LXQA010232046">
    <property type="protein sequence ID" value="MCI36251.1"/>
    <property type="molecule type" value="Genomic_DNA"/>
</dbReference>
<evidence type="ECO:0000259" key="1">
    <source>
        <dbReference type="Pfam" id="PF13456"/>
    </source>
</evidence>
<sequence length="91" mass="10021">VLGLVLWRDDVRCVGAATKVMKGLNDVGLAEATSLKEMLNMISSLELNRVIVEMDVAAIVRAVHKKVFPRNQWGIWCVVALGFSPKTIKSL</sequence>
<comment type="caution">
    <text evidence="2">The sequence shown here is derived from an EMBL/GenBank/DDBJ whole genome shotgun (WGS) entry which is preliminary data.</text>
</comment>
<dbReference type="GO" id="GO:0003676">
    <property type="term" value="F:nucleic acid binding"/>
    <property type="evidence" value="ECO:0007669"/>
    <property type="project" value="InterPro"/>
</dbReference>
<proteinExistence type="predicted"/>